<evidence type="ECO:0000313" key="1">
    <source>
        <dbReference type="EMBL" id="KAK2727817.1"/>
    </source>
</evidence>
<proteinExistence type="predicted"/>
<dbReference type="InterPro" id="IPR012677">
    <property type="entry name" value="Nucleotide-bd_a/b_plait_sf"/>
</dbReference>
<reference evidence="1" key="1">
    <citation type="submission" date="2023-07" db="EMBL/GenBank/DDBJ databases">
        <title>Chromosome-level genome assembly of Artemia franciscana.</title>
        <authorList>
            <person name="Jo E."/>
        </authorList>
    </citation>
    <scope>NUCLEOTIDE SEQUENCE</scope>
    <source>
        <tissue evidence="1">Whole body</tissue>
    </source>
</reference>
<keyword evidence="2" id="KW-1185">Reference proteome</keyword>
<dbReference type="PANTHER" id="PTHR20957">
    <property type="entry name" value="RNA-BINDING PROTEIN 48"/>
    <property type="match status" value="1"/>
</dbReference>
<dbReference type="InterPro" id="IPR039599">
    <property type="entry name" value="RBM48"/>
</dbReference>
<dbReference type="EMBL" id="JAVRJZ010000001">
    <property type="protein sequence ID" value="KAK2727817.1"/>
    <property type="molecule type" value="Genomic_DNA"/>
</dbReference>
<organism evidence="1 2">
    <name type="scientific">Artemia franciscana</name>
    <name type="common">Brine shrimp</name>
    <name type="synonym">Artemia sanfranciscana</name>
    <dbReference type="NCBI Taxonomy" id="6661"/>
    <lineage>
        <taxon>Eukaryota</taxon>
        <taxon>Metazoa</taxon>
        <taxon>Ecdysozoa</taxon>
        <taxon>Arthropoda</taxon>
        <taxon>Crustacea</taxon>
        <taxon>Branchiopoda</taxon>
        <taxon>Anostraca</taxon>
        <taxon>Artemiidae</taxon>
        <taxon>Artemia</taxon>
    </lineage>
</organism>
<gene>
    <name evidence="1" type="ORF">QYM36_008341</name>
</gene>
<sequence>MDVPAYPHHVRKKLCMTRLPYRQGKKFTAVKVYTIASESTNLLIINCPIVVSREDMKRLCRRFGNVTDLHELKNYPSEKFTKCFRVVYVNVWHSRTAKRKLDDLNFMGGILHVCYAPELESVEETRLKIKTRMEFLKNYRPIQSLGESSSLNEKNSEDGDLLGECVTLIGPQIPPGVILSQPTSVAPIGYDEHQPLS</sequence>
<dbReference type="PANTHER" id="PTHR20957:SF0">
    <property type="entry name" value="RNA-BINDING PROTEIN 48"/>
    <property type="match status" value="1"/>
</dbReference>
<dbReference type="Proteomes" id="UP001187531">
    <property type="component" value="Unassembled WGS sequence"/>
</dbReference>
<dbReference type="SUPFAM" id="SSF54928">
    <property type="entry name" value="RNA-binding domain, RBD"/>
    <property type="match status" value="1"/>
</dbReference>
<dbReference type="AlphaFoldDB" id="A0AA88IWM4"/>
<dbReference type="Gene3D" id="3.30.70.330">
    <property type="match status" value="1"/>
</dbReference>
<dbReference type="GO" id="GO:0003676">
    <property type="term" value="F:nucleic acid binding"/>
    <property type="evidence" value="ECO:0007669"/>
    <property type="project" value="InterPro"/>
</dbReference>
<comment type="caution">
    <text evidence="1">The sequence shown here is derived from an EMBL/GenBank/DDBJ whole genome shotgun (WGS) entry which is preliminary data.</text>
</comment>
<protein>
    <recommendedName>
        <fullName evidence="3">RNA-binding protein 48</fullName>
    </recommendedName>
</protein>
<dbReference type="InterPro" id="IPR035979">
    <property type="entry name" value="RBD_domain_sf"/>
</dbReference>
<accession>A0AA88IWM4</accession>
<name>A0AA88IWM4_ARTSF</name>
<dbReference type="GO" id="GO:0005654">
    <property type="term" value="C:nucleoplasm"/>
    <property type="evidence" value="ECO:0007669"/>
    <property type="project" value="TreeGrafter"/>
</dbReference>
<evidence type="ECO:0008006" key="3">
    <source>
        <dbReference type="Google" id="ProtNLM"/>
    </source>
</evidence>
<evidence type="ECO:0000313" key="2">
    <source>
        <dbReference type="Proteomes" id="UP001187531"/>
    </source>
</evidence>